<dbReference type="EMBL" id="KV939139">
    <property type="protein sequence ID" value="PIO26682.1"/>
    <property type="molecule type" value="Genomic_DNA"/>
</dbReference>
<sequence>MTLMYFQGKQIADHCKQLELQHVVYSGLENVYKLTGGKLEVPHFDSKGVVEEYIRQIKVPMTSVRLAFYFENFLTLCKPQKSQDGKTYQLVIPMGDIPMDGISVKDLGPIVCNILKNPSEYTGKDIGLSADKLTIKQYAEIMSEVTGKTIVDSKVRLTITYRTVYLFLVMLPSSTLEYMFRK</sequence>
<evidence type="ECO:0000256" key="3">
    <source>
        <dbReference type="ARBA" id="ARBA00040296"/>
    </source>
</evidence>
<evidence type="ECO:0000256" key="1">
    <source>
        <dbReference type="ARBA" id="ARBA00006328"/>
    </source>
</evidence>
<dbReference type="InterPro" id="IPR036291">
    <property type="entry name" value="NAD(P)-bd_dom_sf"/>
</dbReference>
<evidence type="ECO:0000313" key="6">
    <source>
        <dbReference type="Proteomes" id="UP000228934"/>
    </source>
</evidence>
<dbReference type="SUPFAM" id="SSF51735">
    <property type="entry name" value="NAD(P)-binding Rossmann-fold domains"/>
    <property type="match status" value="1"/>
</dbReference>
<dbReference type="InterPro" id="IPR008030">
    <property type="entry name" value="NmrA-like"/>
</dbReference>
<organism evidence="5 6">
    <name type="scientific">Aquarana catesbeiana</name>
    <name type="common">American bullfrog</name>
    <name type="synonym">Rana catesbeiana</name>
    <dbReference type="NCBI Taxonomy" id="8400"/>
    <lineage>
        <taxon>Eukaryota</taxon>
        <taxon>Metazoa</taxon>
        <taxon>Chordata</taxon>
        <taxon>Craniata</taxon>
        <taxon>Vertebrata</taxon>
        <taxon>Euteleostomi</taxon>
        <taxon>Amphibia</taxon>
        <taxon>Batrachia</taxon>
        <taxon>Anura</taxon>
        <taxon>Neobatrachia</taxon>
        <taxon>Ranoidea</taxon>
        <taxon>Ranidae</taxon>
        <taxon>Aquarana</taxon>
    </lineage>
</organism>
<keyword evidence="2" id="KW-0521">NADP</keyword>
<accession>A0A2G9RFJ3</accession>
<reference evidence="6" key="1">
    <citation type="journal article" date="2017" name="Nat. Commun.">
        <title>The North American bullfrog draft genome provides insight into hormonal regulation of long noncoding RNA.</title>
        <authorList>
            <person name="Hammond S.A."/>
            <person name="Warren R.L."/>
            <person name="Vandervalk B.P."/>
            <person name="Kucuk E."/>
            <person name="Khan H."/>
            <person name="Gibb E.A."/>
            <person name="Pandoh P."/>
            <person name="Kirk H."/>
            <person name="Zhao Y."/>
            <person name="Jones M."/>
            <person name="Mungall A.J."/>
            <person name="Coope R."/>
            <person name="Pleasance S."/>
            <person name="Moore R.A."/>
            <person name="Holt R.A."/>
            <person name="Round J.M."/>
            <person name="Ohora S."/>
            <person name="Walle B.V."/>
            <person name="Veldhoen N."/>
            <person name="Helbing C.C."/>
            <person name="Birol I."/>
        </authorList>
    </citation>
    <scope>NUCLEOTIDE SEQUENCE [LARGE SCALE GENOMIC DNA]</scope>
</reference>
<comment type="similarity">
    <text evidence="1">Belongs to the NmrA-type oxidoreductase family.</text>
</comment>
<evidence type="ECO:0000256" key="2">
    <source>
        <dbReference type="ARBA" id="ARBA00022857"/>
    </source>
</evidence>
<dbReference type="GO" id="GO:0005634">
    <property type="term" value="C:nucleus"/>
    <property type="evidence" value="ECO:0007669"/>
    <property type="project" value="TreeGrafter"/>
</dbReference>
<dbReference type="PANTHER" id="PTHR42748:SF7">
    <property type="entry name" value="NMRA LIKE REDOX SENSOR 1-RELATED"/>
    <property type="match status" value="1"/>
</dbReference>
<dbReference type="Pfam" id="PF05368">
    <property type="entry name" value="NmrA"/>
    <property type="match status" value="1"/>
</dbReference>
<evidence type="ECO:0000259" key="4">
    <source>
        <dbReference type="Pfam" id="PF05368"/>
    </source>
</evidence>
<proteinExistence type="inferred from homology"/>
<name>A0A2G9RFJ3_AQUCT</name>
<feature type="domain" description="NmrA-like" evidence="4">
    <location>
        <begin position="7"/>
        <end position="156"/>
    </location>
</feature>
<dbReference type="Proteomes" id="UP000228934">
    <property type="component" value="Unassembled WGS sequence"/>
</dbReference>
<dbReference type="Gene3D" id="3.40.50.720">
    <property type="entry name" value="NAD(P)-binding Rossmann-like Domain"/>
    <property type="match status" value="1"/>
</dbReference>
<dbReference type="OrthoDB" id="300709at2759"/>
<evidence type="ECO:0000313" key="5">
    <source>
        <dbReference type="EMBL" id="PIO26682.1"/>
    </source>
</evidence>
<dbReference type="InterPro" id="IPR051164">
    <property type="entry name" value="NmrA-like_oxidored"/>
</dbReference>
<gene>
    <name evidence="5" type="ORF">AB205_0048410</name>
</gene>
<protein>
    <recommendedName>
        <fullName evidence="3">NmrA-like family domain-containing protein 1</fullName>
    </recommendedName>
</protein>
<keyword evidence="6" id="KW-1185">Reference proteome</keyword>
<dbReference type="AlphaFoldDB" id="A0A2G9RFJ3"/>
<dbReference type="PANTHER" id="PTHR42748">
    <property type="entry name" value="NITROGEN METABOLITE REPRESSION PROTEIN NMRA FAMILY MEMBER"/>
    <property type="match status" value="1"/>
</dbReference>